<proteinExistence type="predicted"/>
<evidence type="ECO:0000313" key="5">
    <source>
        <dbReference type="EMBL" id="SDL72772.1"/>
    </source>
</evidence>
<dbReference type="InterPro" id="IPR036388">
    <property type="entry name" value="WH-like_DNA-bd_sf"/>
</dbReference>
<keyword evidence="1" id="KW-0805">Transcription regulation</keyword>
<dbReference type="SUPFAM" id="SSF46785">
    <property type="entry name" value="Winged helix' DNA-binding domain"/>
    <property type="match status" value="1"/>
</dbReference>
<evidence type="ECO:0000313" key="6">
    <source>
        <dbReference type="Proteomes" id="UP000198662"/>
    </source>
</evidence>
<dbReference type="PROSITE" id="PS51118">
    <property type="entry name" value="HTH_HXLR"/>
    <property type="match status" value="1"/>
</dbReference>
<dbReference type="PANTHER" id="PTHR33204:SF37">
    <property type="entry name" value="HTH-TYPE TRANSCRIPTIONAL REGULATOR YODB"/>
    <property type="match status" value="1"/>
</dbReference>
<dbReference type="PANTHER" id="PTHR33204">
    <property type="entry name" value="TRANSCRIPTIONAL REGULATOR, MARR FAMILY"/>
    <property type="match status" value="1"/>
</dbReference>
<reference evidence="6" key="1">
    <citation type="submission" date="2016-10" db="EMBL/GenBank/DDBJ databases">
        <authorList>
            <person name="Varghese N."/>
            <person name="Submissions S."/>
        </authorList>
    </citation>
    <scope>NUCLEOTIDE SEQUENCE [LARGE SCALE GENOMIC DNA]</scope>
    <source>
        <strain evidence="6">CGMCC 4.3147</strain>
    </source>
</reference>
<evidence type="ECO:0000259" key="4">
    <source>
        <dbReference type="PROSITE" id="PS51118"/>
    </source>
</evidence>
<dbReference type="EMBL" id="FNGF01000009">
    <property type="protein sequence ID" value="SDL72772.1"/>
    <property type="molecule type" value="Genomic_DNA"/>
</dbReference>
<gene>
    <name evidence="5" type="ORF">SAMN05216298_4933</name>
</gene>
<sequence length="131" mass="14848">MPEGKLAVAPGPPDGSEVFHSNCPARQVLDHITSRWGIWVLLALRERDLRFFELRERIEGISEKMLSQTLRTLVRDGLVWRRVEASTPPKVTYGLNEVGRGTSDRLVGMFDWIKHNAEDICANQSEFDDAA</sequence>
<keyword evidence="6" id="KW-1185">Reference proteome</keyword>
<keyword evidence="3" id="KW-0804">Transcription</keyword>
<keyword evidence="2" id="KW-0238">DNA-binding</keyword>
<dbReference type="OrthoDB" id="370168at2"/>
<dbReference type="RefSeq" id="WP_091054113.1">
    <property type="nucleotide sequence ID" value="NZ_FNGF01000009.1"/>
</dbReference>
<evidence type="ECO:0000256" key="3">
    <source>
        <dbReference type="ARBA" id="ARBA00023163"/>
    </source>
</evidence>
<evidence type="ECO:0000256" key="2">
    <source>
        <dbReference type="ARBA" id="ARBA00023125"/>
    </source>
</evidence>
<accession>A0A1G9MET4</accession>
<dbReference type="AlphaFoldDB" id="A0A1G9MET4"/>
<organism evidence="5 6">
    <name type="scientific">Glycomyces sambucus</name>
    <dbReference type="NCBI Taxonomy" id="380244"/>
    <lineage>
        <taxon>Bacteria</taxon>
        <taxon>Bacillati</taxon>
        <taxon>Actinomycetota</taxon>
        <taxon>Actinomycetes</taxon>
        <taxon>Glycomycetales</taxon>
        <taxon>Glycomycetaceae</taxon>
        <taxon>Glycomyces</taxon>
    </lineage>
</organism>
<dbReference type="Proteomes" id="UP000198662">
    <property type="component" value="Unassembled WGS sequence"/>
</dbReference>
<evidence type="ECO:0000256" key="1">
    <source>
        <dbReference type="ARBA" id="ARBA00023015"/>
    </source>
</evidence>
<dbReference type="GO" id="GO:0003677">
    <property type="term" value="F:DNA binding"/>
    <property type="evidence" value="ECO:0007669"/>
    <property type="project" value="UniProtKB-KW"/>
</dbReference>
<dbReference type="STRING" id="380244.SAMN05216298_4933"/>
<name>A0A1G9MET4_9ACTN</name>
<dbReference type="InterPro" id="IPR002577">
    <property type="entry name" value="HTH_HxlR"/>
</dbReference>
<dbReference type="Pfam" id="PF01638">
    <property type="entry name" value="HxlR"/>
    <property type="match status" value="1"/>
</dbReference>
<dbReference type="Gene3D" id="1.10.10.10">
    <property type="entry name" value="Winged helix-like DNA-binding domain superfamily/Winged helix DNA-binding domain"/>
    <property type="match status" value="1"/>
</dbReference>
<dbReference type="InterPro" id="IPR036390">
    <property type="entry name" value="WH_DNA-bd_sf"/>
</dbReference>
<protein>
    <submittedName>
        <fullName evidence="5">Transcriptional regulator, HxlR family</fullName>
    </submittedName>
</protein>
<feature type="domain" description="HTH hxlR-type" evidence="4">
    <location>
        <begin position="23"/>
        <end position="121"/>
    </location>
</feature>